<gene>
    <name evidence="1" type="ORF">H9650_10745</name>
</gene>
<dbReference type="RefSeq" id="WP_191697182.1">
    <property type="nucleotide sequence ID" value="NZ_JACSQO010000004.1"/>
</dbReference>
<keyword evidence="2" id="KW-1185">Reference proteome</keyword>
<sequence>MGLFINEYQNPGVFKNTAEIKAPNQTEYRCNHLSEFILDQNTANEAFLRAIKGLRKSQYHYGHQQITQSYEMNAKLQELKELNIKHELVEKQVYNWLEKLEQQNHTIQLLIKDEQLGKNDLTVQIEKLDDTQNAIMSRLEQAEVTQVCIVNKLEDLSLENKEVLSHIEKVDIFNDEIMNKVNEQNQFRQIINEQFNNLEDGQKELTNRVDNQEGLMEKILRQIDHVRTSLFERTSFLEEKMEKIYHASIASFQKIKNGSE</sequence>
<evidence type="ECO:0008006" key="3">
    <source>
        <dbReference type="Google" id="ProtNLM"/>
    </source>
</evidence>
<dbReference type="EMBL" id="JACSQO010000004">
    <property type="protein sequence ID" value="MBD7944594.1"/>
    <property type="molecule type" value="Genomic_DNA"/>
</dbReference>
<dbReference type="Proteomes" id="UP000640786">
    <property type="component" value="Unassembled WGS sequence"/>
</dbReference>
<reference evidence="1 2" key="1">
    <citation type="submission" date="2020-08" db="EMBL/GenBank/DDBJ databases">
        <title>A Genomic Blueprint of the Chicken Gut Microbiome.</title>
        <authorList>
            <person name="Gilroy R."/>
            <person name="Ravi A."/>
            <person name="Getino M."/>
            <person name="Pursley I."/>
            <person name="Horton D.L."/>
            <person name="Alikhan N.-F."/>
            <person name="Baker D."/>
            <person name="Gharbi K."/>
            <person name="Hall N."/>
            <person name="Watson M."/>
            <person name="Adriaenssens E.M."/>
            <person name="Foster-Nyarko E."/>
            <person name="Jarju S."/>
            <person name="Secka A."/>
            <person name="Antonio M."/>
            <person name="Oren A."/>
            <person name="Chaudhuri R."/>
            <person name="La Ragione R.M."/>
            <person name="Hildebrand F."/>
            <person name="Pallen M.J."/>
        </authorList>
    </citation>
    <scope>NUCLEOTIDE SEQUENCE [LARGE SCALE GENOMIC DNA]</scope>
    <source>
        <strain evidence="1 2">Sa2BUA9</strain>
    </source>
</reference>
<proteinExistence type="predicted"/>
<accession>A0ABR8RA50</accession>
<protein>
    <recommendedName>
        <fullName evidence="3">t-SNARE coiled-coil homology domain-containing protein</fullName>
    </recommendedName>
</protein>
<name>A0ABR8RA50_9BACI</name>
<evidence type="ECO:0000313" key="1">
    <source>
        <dbReference type="EMBL" id="MBD7944594.1"/>
    </source>
</evidence>
<organism evidence="1 2">
    <name type="scientific">Psychrobacillus faecigallinarum</name>
    <dbReference type="NCBI Taxonomy" id="2762235"/>
    <lineage>
        <taxon>Bacteria</taxon>
        <taxon>Bacillati</taxon>
        <taxon>Bacillota</taxon>
        <taxon>Bacilli</taxon>
        <taxon>Bacillales</taxon>
        <taxon>Bacillaceae</taxon>
        <taxon>Psychrobacillus</taxon>
    </lineage>
</organism>
<evidence type="ECO:0000313" key="2">
    <source>
        <dbReference type="Proteomes" id="UP000640786"/>
    </source>
</evidence>
<comment type="caution">
    <text evidence="1">The sequence shown here is derived from an EMBL/GenBank/DDBJ whole genome shotgun (WGS) entry which is preliminary data.</text>
</comment>